<evidence type="ECO:0000256" key="10">
    <source>
        <dbReference type="ARBA" id="ARBA00023237"/>
    </source>
</evidence>
<dbReference type="EMBL" id="GL883080">
    <property type="protein sequence ID" value="EGF89716.1"/>
    <property type="molecule type" value="Genomic_DNA"/>
</dbReference>
<evidence type="ECO:0000256" key="7">
    <source>
        <dbReference type="ARBA" id="ARBA00023065"/>
    </source>
</evidence>
<dbReference type="InterPro" id="IPR012910">
    <property type="entry name" value="Plug_dom"/>
</dbReference>
<keyword evidence="6" id="KW-0408">Iron</keyword>
<keyword evidence="9 11" id="KW-0472">Membrane</keyword>
<evidence type="ECO:0000256" key="3">
    <source>
        <dbReference type="ARBA" id="ARBA00022452"/>
    </source>
</evidence>
<keyword evidence="8 12" id="KW-0798">TonB box</keyword>
<keyword evidence="5 11" id="KW-0812">Transmembrane</keyword>
<dbReference type="RefSeq" id="WP_006274911.1">
    <property type="nucleotide sequence ID" value="NZ_GL883080.1"/>
</dbReference>
<feature type="domain" description="TonB-dependent receptor-like beta-barrel" evidence="14">
    <location>
        <begin position="277"/>
        <end position="728"/>
    </location>
</feature>
<dbReference type="PANTHER" id="PTHR32552:SF81">
    <property type="entry name" value="TONB-DEPENDENT OUTER MEMBRANE RECEPTOR"/>
    <property type="match status" value="1"/>
</dbReference>
<proteinExistence type="inferred from homology"/>
<comment type="similarity">
    <text evidence="11 12">Belongs to the TonB-dependent receptor family.</text>
</comment>
<evidence type="ECO:0000256" key="12">
    <source>
        <dbReference type="RuleBase" id="RU003357"/>
    </source>
</evidence>
<evidence type="ECO:0000256" key="6">
    <source>
        <dbReference type="ARBA" id="ARBA00023004"/>
    </source>
</evidence>
<dbReference type="OrthoDB" id="7167567at2"/>
<evidence type="ECO:0000313" key="16">
    <source>
        <dbReference type="EMBL" id="EGF89716.1"/>
    </source>
</evidence>
<feature type="chain" id="PRO_5003320409" evidence="13">
    <location>
        <begin position="29"/>
        <end position="767"/>
    </location>
</feature>
<dbReference type="PROSITE" id="PS52016">
    <property type="entry name" value="TONB_DEPENDENT_REC_3"/>
    <property type="match status" value="1"/>
</dbReference>
<gene>
    <name evidence="16" type="ORF">ABI_41390</name>
</gene>
<comment type="subcellular location">
    <subcellularLocation>
        <location evidence="1 11">Cell outer membrane</location>
        <topology evidence="1 11">Multi-pass membrane protein</topology>
    </subcellularLocation>
</comment>
<keyword evidence="17" id="KW-1185">Reference proteome</keyword>
<name>F4QSJ6_9CAUL</name>
<dbReference type="CDD" id="cd01347">
    <property type="entry name" value="ligand_gated_channel"/>
    <property type="match status" value="1"/>
</dbReference>
<feature type="signal peptide" evidence="13">
    <location>
        <begin position="1"/>
        <end position="28"/>
    </location>
</feature>
<keyword evidence="7" id="KW-0406">Ion transport</keyword>
<evidence type="ECO:0000256" key="5">
    <source>
        <dbReference type="ARBA" id="ARBA00022692"/>
    </source>
</evidence>
<evidence type="ECO:0000259" key="14">
    <source>
        <dbReference type="Pfam" id="PF00593"/>
    </source>
</evidence>
<dbReference type="HOGENOM" id="CLU_008287_15_0_5"/>
<evidence type="ECO:0000256" key="13">
    <source>
        <dbReference type="SAM" id="SignalP"/>
    </source>
</evidence>
<feature type="domain" description="TonB-dependent receptor plug" evidence="15">
    <location>
        <begin position="55"/>
        <end position="164"/>
    </location>
</feature>
<evidence type="ECO:0000256" key="1">
    <source>
        <dbReference type="ARBA" id="ARBA00004571"/>
    </source>
</evidence>
<dbReference type="Pfam" id="PF07715">
    <property type="entry name" value="Plug"/>
    <property type="match status" value="1"/>
</dbReference>
<dbReference type="InterPro" id="IPR039426">
    <property type="entry name" value="TonB-dep_rcpt-like"/>
</dbReference>
<dbReference type="GO" id="GO:0009279">
    <property type="term" value="C:cell outer membrane"/>
    <property type="evidence" value="ECO:0007669"/>
    <property type="project" value="UniProtKB-SubCell"/>
</dbReference>
<dbReference type="Proteomes" id="UP000006512">
    <property type="component" value="Unassembled WGS sequence"/>
</dbReference>
<evidence type="ECO:0000256" key="2">
    <source>
        <dbReference type="ARBA" id="ARBA00022448"/>
    </source>
</evidence>
<evidence type="ECO:0000256" key="4">
    <source>
        <dbReference type="ARBA" id="ARBA00022496"/>
    </source>
</evidence>
<dbReference type="InterPro" id="IPR000531">
    <property type="entry name" value="Beta-barrel_TonB"/>
</dbReference>
<dbReference type="Pfam" id="PF00593">
    <property type="entry name" value="TonB_dep_Rec_b-barrel"/>
    <property type="match status" value="1"/>
</dbReference>
<dbReference type="PANTHER" id="PTHR32552">
    <property type="entry name" value="FERRICHROME IRON RECEPTOR-RELATED"/>
    <property type="match status" value="1"/>
</dbReference>
<dbReference type="AlphaFoldDB" id="F4QSJ6"/>
<dbReference type="InterPro" id="IPR036942">
    <property type="entry name" value="Beta-barrel_TonB_sf"/>
</dbReference>
<keyword evidence="4" id="KW-0410">Iron transport</keyword>
<dbReference type="STRING" id="715226.ABI_41390"/>
<dbReference type="eggNOG" id="COG4773">
    <property type="taxonomic scope" value="Bacteria"/>
</dbReference>
<keyword evidence="2 11" id="KW-0813">Transport</keyword>
<protein>
    <submittedName>
        <fullName evidence="16">TonB dependent receptor family protein</fullName>
    </submittedName>
</protein>
<dbReference type="GO" id="GO:0006826">
    <property type="term" value="P:iron ion transport"/>
    <property type="evidence" value="ECO:0007669"/>
    <property type="project" value="UniProtKB-KW"/>
</dbReference>
<evidence type="ECO:0000256" key="9">
    <source>
        <dbReference type="ARBA" id="ARBA00023136"/>
    </source>
</evidence>
<reference evidence="17" key="1">
    <citation type="submission" date="2011-03" db="EMBL/GenBank/DDBJ databases">
        <title>Draft genome sequence of Brevundimonas diminuta.</title>
        <authorList>
            <person name="Brown P.J.B."/>
            <person name="Buechlein A."/>
            <person name="Hemmerich C."/>
            <person name="Brun Y.V."/>
        </authorList>
    </citation>
    <scope>NUCLEOTIDE SEQUENCE [LARGE SCALE GENOMIC DNA]</scope>
    <source>
        <strain evidence="17">C19</strain>
    </source>
</reference>
<evidence type="ECO:0000313" key="17">
    <source>
        <dbReference type="Proteomes" id="UP000006512"/>
    </source>
</evidence>
<evidence type="ECO:0000256" key="11">
    <source>
        <dbReference type="PROSITE-ProRule" id="PRU01360"/>
    </source>
</evidence>
<keyword evidence="16" id="KW-0675">Receptor</keyword>
<organism evidence="16 17">
    <name type="scientific">Asticcacaulis biprosthecium C19</name>
    <dbReference type="NCBI Taxonomy" id="715226"/>
    <lineage>
        <taxon>Bacteria</taxon>
        <taxon>Pseudomonadati</taxon>
        <taxon>Pseudomonadota</taxon>
        <taxon>Alphaproteobacteria</taxon>
        <taxon>Caulobacterales</taxon>
        <taxon>Caulobacteraceae</taxon>
        <taxon>Asticcacaulis</taxon>
    </lineage>
</organism>
<evidence type="ECO:0000259" key="15">
    <source>
        <dbReference type="Pfam" id="PF07715"/>
    </source>
</evidence>
<accession>F4QSJ6</accession>
<sequence>MKSAFKRALITSAALSVTAMGLAAPAFAQDAAPEAAPVEDGTTVVVTARRRDETLKAVPIAVSSFSAEKLGRTGAPDITSLQQQTPNLTLQVARGSNSTLIAFIRGVGQQDPLWGFEPGVGLYVDDVYIARPQGAVLDIYDIQRIEVLRGPQGTLYGRNTIGGAVKYVTKPLGHETAFTAKAVLGSYNNQNLTLSGALPLGDTLTVGAAVASLKHDGYGKNLNTGAEHYNKDVLAYRLSADWTPTDDFTARFNYDNYTDNSAPRHGHRETVAKNAFGGTLYTGANAYIGLPTDSIYDTYAGIGDDNKVVNDGASATLEYRVNDTWTVKSITAVRKGRTDTVIDFDGTPRDALDVQAYYGDSQASQEFQVLYSGEHWSTVAGLYYLNSTAEGAFDTRLGTYDAYAGLGAIYAKFANGLTALTAGKVRTQSWAAFFDSSVRINDKLSFSIGGRYTEDHKTGTVYKANYYGRRSPAFGGTTFLTANPDLKTNYANDRTFSAFTPRVSVSYNFTGDLTGYASVSSGFKSGGFDMRGDASVTPNTVNGYKPEYVVTQEIGLKGSMFDDRLNFAADIFSSKYTDVQITRQTTVGSTVASQVENAGKANMKGAEFEGTFRFTPNLTASATIGYIDAEYEEFLSYNVTTGVTTNIAGAAKFQNTPEWTNSFGLTWRSQVAGGQLVIAPQASYRSGQQQFEFALPALDQPAFWLYDLGASWTAPSGHYKVGVYGRNLTDEEYRVGGYNFPANGFGNSVTAFYGPPKTFMVSLEYKY</sequence>
<keyword evidence="3 11" id="KW-1134">Transmembrane beta strand</keyword>
<keyword evidence="13" id="KW-0732">Signal</keyword>
<evidence type="ECO:0000256" key="8">
    <source>
        <dbReference type="ARBA" id="ARBA00023077"/>
    </source>
</evidence>
<dbReference type="Gene3D" id="2.40.170.20">
    <property type="entry name" value="TonB-dependent receptor, beta-barrel domain"/>
    <property type="match status" value="1"/>
</dbReference>
<keyword evidence="10 11" id="KW-0998">Cell outer membrane</keyword>
<dbReference type="SUPFAM" id="SSF56935">
    <property type="entry name" value="Porins"/>
    <property type="match status" value="1"/>
</dbReference>